<keyword evidence="1" id="KW-0472">Membrane</keyword>
<feature type="transmembrane region" description="Helical" evidence="1">
    <location>
        <begin position="506"/>
        <end position="523"/>
    </location>
</feature>
<dbReference type="Pfam" id="PF13576">
    <property type="entry name" value="Pentapeptide_3"/>
    <property type="match status" value="1"/>
</dbReference>
<accession>A0AA96CUG8</accession>
<feature type="transmembrane region" description="Helical" evidence="1">
    <location>
        <begin position="611"/>
        <end position="630"/>
    </location>
</feature>
<evidence type="ECO:0000256" key="1">
    <source>
        <dbReference type="SAM" id="Phobius"/>
    </source>
</evidence>
<reference evidence="2" key="1">
    <citation type="submission" date="2023-09" db="EMBL/GenBank/DDBJ databases">
        <title>Arcobacter tbilisiensis sp. nov. isolated from chicken meat in Tbilisi, Georgia.</title>
        <authorList>
            <person name="Matthias R."/>
            <person name="Zautner A.E."/>
        </authorList>
    </citation>
    <scope>NUCLEOTIDE SEQUENCE</scope>
    <source>
        <strain evidence="2">LEO 107</strain>
    </source>
</reference>
<evidence type="ECO:0000313" key="2">
    <source>
        <dbReference type="EMBL" id="WNL16355.1"/>
    </source>
</evidence>
<dbReference type="InterPro" id="IPR001646">
    <property type="entry name" value="5peptide_repeat"/>
</dbReference>
<keyword evidence="1" id="KW-1133">Transmembrane helix</keyword>
<gene>
    <name evidence="2" type="ORF">RJG54_09075</name>
</gene>
<keyword evidence="1" id="KW-0812">Transmembrane</keyword>
<feature type="transmembrane region" description="Helical" evidence="1">
    <location>
        <begin position="535"/>
        <end position="554"/>
    </location>
</feature>
<proteinExistence type="predicted"/>
<sequence length="637" mass="76637">MSKNICNVCNKEFEDKYFDKKQNKCILHCEKDDWYDLNDNNEKDWSKSDEKIKYFWTQVRNYILSILNDSEYKSEPYYINFKNYIFPKFEDEYVESYEEEPNYWICEYWHDNFCDSSITQNNYPNNNLDRIEGFNFNCSIFLDIVDFSNYEFKNLFFKNVIFNEECKFINSKIASISFQKTIFHKATILKNTSLNFYTYKVKDFEDCEFYETLTFDKVVFNENKSKILDLEFNNTKFKRLHIHGINFEKGLIFLKKSHIEFLDIQGCKIKNLHIEAKVPFINIYSNTKGIDKLIIKQKQLEKLIIFNSVINSDFLLNDKLYKKNDEFKLNLLNFKESTFKGKVKIQFYDCIQDVNFYNTKFEDLADFYRTKFYKVNFEKTDFKNIAVFSESEFYCDVNFNYTKFLATSIFKDTVITGKLNLRDTIFKDEANFLDIKLSKVGNRETARIIKDSFEQQNNIIEANKYYALEMKEREKELEENLKNGKNFFEWLVFKIHGISSNHSQDWTLSLFWIFIVGFIASYYDFNLIQNSENKYIHYNLSSIFKTIGLIFIILFIDRLCKIKDKFVNISYFIISSYLIYIYATEDYLLSLFSQTINPFSVMKTNDPINGIQLFFKIIIAYLIYQLIISIRQNTRRK</sequence>
<protein>
    <submittedName>
        <fullName evidence="2">Pentapeptide repeat-containing protein</fullName>
    </submittedName>
</protein>
<name>A0AA96CUG8_9BACT</name>
<organism evidence="2">
    <name type="scientific">Arcobacter sp. AZ-2023</name>
    <dbReference type="NCBI Taxonomy" id="3074453"/>
    <lineage>
        <taxon>Bacteria</taxon>
        <taxon>Pseudomonadati</taxon>
        <taxon>Campylobacterota</taxon>
        <taxon>Epsilonproteobacteria</taxon>
        <taxon>Campylobacterales</taxon>
        <taxon>Arcobacteraceae</taxon>
        <taxon>Arcobacter</taxon>
    </lineage>
</organism>
<feature type="transmembrane region" description="Helical" evidence="1">
    <location>
        <begin position="566"/>
        <end position="583"/>
    </location>
</feature>
<dbReference type="Gene3D" id="2.160.20.80">
    <property type="entry name" value="E3 ubiquitin-protein ligase SopA"/>
    <property type="match status" value="2"/>
</dbReference>
<dbReference type="EMBL" id="CP134846">
    <property type="protein sequence ID" value="WNL16355.1"/>
    <property type="molecule type" value="Genomic_DNA"/>
</dbReference>
<dbReference type="AlphaFoldDB" id="A0AA96CUG8"/>